<dbReference type="InterPro" id="IPR000415">
    <property type="entry name" value="Nitroreductase-like"/>
</dbReference>
<dbReference type="NCBIfam" id="NF047509">
    <property type="entry name" value="Rv3131_FMN_oxido"/>
    <property type="match status" value="1"/>
</dbReference>
<dbReference type="PANTHER" id="PTHR23026">
    <property type="entry name" value="NADPH NITROREDUCTASE"/>
    <property type="match status" value="1"/>
</dbReference>
<evidence type="ECO:0008006" key="4">
    <source>
        <dbReference type="Google" id="ProtNLM"/>
    </source>
</evidence>
<keyword evidence="3" id="KW-1185">Reference proteome</keyword>
<proteinExistence type="predicted"/>
<sequence>MPSPTPPRPTGIPSSHGEEPQPSTVTRALEAAADAAVLAPSVHNTQPWRIVLHADSLELRADRSRQLTTVDPLGRELVQSVGAALLNVRVALAAAGRAVEVARLPRPEDPDLLAVVRVARGAPDAVLAALAPAITRRRTNRRRFDDTRPSDDLLRALTGSAAAEDTELVPLVQAEHLQLLIRLTQRADQLQNADAAYRAELRHWTNRPSPDGDGIPPAAVPHVDGRQHDDLPLRDFDTTGSGGLPAETRSGTEQSLVLLTTREDGPHAWLRSGEALERLLLELTALGWAASPMTQTIEVLQTRTQLRSALAWDAHPQFLLRIGHAVATTRTPRRPRHTVVENSVRPAEPSTEVRRPTPSGWPVSPPPGPSGRRPVPDGRGGTSWV</sequence>
<dbReference type="EMBL" id="OBDO01000004">
    <property type="protein sequence ID" value="SNX96308.1"/>
    <property type="molecule type" value="Genomic_DNA"/>
</dbReference>
<reference evidence="2 3" key="1">
    <citation type="submission" date="2017-09" db="EMBL/GenBank/DDBJ databases">
        <authorList>
            <person name="Ehlers B."/>
            <person name="Leendertz F.H."/>
        </authorList>
    </citation>
    <scope>NUCLEOTIDE SEQUENCE [LARGE SCALE GENOMIC DNA]</scope>
    <source>
        <strain evidence="2 3">DSM 46844</strain>
    </source>
</reference>
<feature type="region of interest" description="Disordered" evidence="1">
    <location>
        <begin position="329"/>
        <end position="385"/>
    </location>
</feature>
<feature type="region of interest" description="Disordered" evidence="1">
    <location>
        <begin position="204"/>
        <end position="251"/>
    </location>
</feature>
<dbReference type="SUPFAM" id="SSF55469">
    <property type="entry name" value="FMN-dependent nitroreductase-like"/>
    <property type="match status" value="2"/>
</dbReference>
<feature type="compositionally biased region" description="Pro residues" evidence="1">
    <location>
        <begin position="1"/>
        <end position="10"/>
    </location>
</feature>
<evidence type="ECO:0000313" key="3">
    <source>
        <dbReference type="Proteomes" id="UP000219514"/>
    </source>
</evidence>
<evidence type="ECO:0000256" key="1">
    <source>
        <dbReference type="SAM" id="MobiDB-lite"/>
    </source>
</evidence>
<organism evidence="2 3">
    <name type="scientific">Geodermatophilus sabuli</name>
    <dbReference type="NCBI Taxonomy" id="1564158"/>
    <lineage>
        <taxon>Bacteria</taxon>
        <taxon>Bacillati</taxon>
        <taxon>Actinomycetota</taxon>
        <taxon>Actinomycetes</taxon>
        <taxon>Geodermatophilales</taxon>
        <taxon>Geodermatophilaceae</taxon>
        <taxon>Geodermatophilus</taxon>
    </lineage>
</organism>
<evidence type="ECO:0000313" key="2">
    <source>
        <dbReference type="EMBL" id="SNX96308.1"/>
    </source>
</evidence>
<protein>
    <recommendedName>
        <fullName evidence="4">Nitroreductase</fullName>
    </recommendedName>
</protein>
<dbReference type="Proteomes" id="UP000219514">
    <property type="component" value="Unassembled WGS sequence"/>
</dbReference>
<dbReference type="AlphaFoldDB" id="A0A285EB01"/>
<feature type="region of interest" description="Disordered" evidence="1">
    <location>
        <begin position="1"/>
        <end position="24"/>
    </location>
</feature>
<dbReference type="PANTHER" id="PTHR23026:SF123">
    <property type="entry name" value="NAD(P)H NITROREDUCTASE RV3131-RELATED"/>
    <property type="match status" value="1"/>
</dbReference>
<gene>
    <name evidence="2" type="ORF">SAMN06893097_10422</name>
</gene>
<accession>A0A285EB01</accession>
<dbReference type="GO" id="GO:0016491">
    <property type="term" value="F:oxidoreductase activity"/>
    <property type="evidence" value="ECO:0007669"/>
    <property type="project" value="InterPro"/>
</dbReference>
<dbReference type="InterPro" id="IPR050627">
    <property type="entry name" value="Nitroreductase/BluB"/>
</dbReference>
<dbReference type="Gene3D" id="3.40.109.10">
    <property type="entry name" value="NADH Oxidase"/>
    <property type="match status" value="1"/>
</dbReference>
<name>A0A285EB01_9ACTN</name>
<feature type="compositionally biased region" description="Basic and acidic residues" evidence="1">
    <location>
        <begin position="223"/>
        <end position="237"/>
    </location>
</feature>